<feature type="compositionally biased region" description="Basic and acidic residues" evidence="1">
    <location>
        <begin position="162"/>
        <end position="171"/>
    </location>
</feature>
<proteinExistence type="predicted"/>
<gene>
    <name evidence="2" type="ORF">ETD96_35065</name>
</gene>
<dbReference type="OrthoDB" id="5504890at2"/>
<accession>A0A5S4G9K0</accession>
<dbReference type="RefSeq" id="WP_138640777.1">
    <property type="nucleotide sequence ID" value="NZ_VCKZ01000371.1"/>
</dbReference>
<evidence type="ECO:0000256" key="1">
    <source>
        <dbReference type="SAM" id="MobiDB-lite"/>
    </source>
</evidence>
<organism evidence="2 3">
    <name type="scientific">Actinomadura geliboluensis</name>
    <dbReference type="NCBI Taxonomy" id="882440"/>
    <lineage>
        <taxon>Bacteria</taxon>
        <taxon>Bacillati</taxon>
        <taxon>Actinomycetota</taxon>
        <taxon>Actinomycetes</taxon>
        <taxon>Streptosporangiales</taxon>
        <taxon>Thermomonosporaceae</taxon>
        <taxon>Actinomadura</taxon>
    </lineage>
</organism>
<feature type="region of interest" description="Disordered" evidence="1">
    <location>
        <begin position="160"/>
        <end position="179"/>
    </location>
</feature>
<evidence type="ECO:0000313" key="2">
    <source>
        <dbReference type="EMBL" id="TMR29687.1"/>
    </source>
</evidence>
<name>A0A5S4G9K0_9ACTN</name>
<protein>
    <recommendedName>
        <fullName evidence="4">DUF305 domain-containing protein</fullName>
    </recommendedName>
</protein>
<dbReference type="EMBL" id="VCKZ01000371">
    <property type="protein sequence ID" value="TMR29687.1"/>
    <property type="molecule type" value="Genomic_DNA"/>
</dbReference>
<evidence type="ECO:0000313" key="3">
    <source>
        <dbReference type="Proteomes" id="UP000305238"/>
    </source>
</evidence>
<dbReference type="AlphaFoldDB" id="A0A5S4G9K0"/>
<keyword evidence="3" id="KW-1185">Reference proteome</keyword>
<dbReference type="Proteomes" id="UP000305238">
    <property type="component" value="Unassembled WGS sequence"/>
</dbReference>
<reference evidence="2 3" key="1">
    <citation type="submission" date="2019-05" db="EMBL/GenBank/DDBJ databases">
        <title>Draft genome sequence of Actinomadura geliboluensis A8036.</title>
        <authorList>
            <person name="Saricaoglu S."/>
            <person name="Isik K."/>
        </authorList>
    </citation>
    <scope>NUCLEOTIDE SEQUENCE [LARGE SCALE GENOMIC DNA]</scope>
    <source>
        <strain evidence="2 3">A8036</strain>
    </source>
</reference>
<comment type="caution">
    <text evidence="2">The sequence shown here is derived from an EMBL/GenBank/DDBJ whole genome shotgun (WGS) entry which is preliminary data.</text>
</comment>
<evidence type="ECO:0008006" key="4">
    <source>
        <dbReference type="Google" id="ProtNLM"/>
    </source>
</evidence>
<sequence>MGTRGSQGLLHIYLTDHLAAAAGGVALARRVARSHRDTDDADLLRRLAADIAADRGALLSILRSLGMPPRRFKSMAVWAAEKGGRLKLNGRVATRSPLSDLVEMEALRLAVEGKAAGWRTLLAIADREPALDAEQLRTLLDRAAAQIALLEELHRKAAGTAFREKGTERTSRTRTAVSP</sequence>